<dbReference type="SUPFAM" id="SSF55729">
    <property type="entry name" value="Acyl-CoA N-acyltransferases (Nat)"/>
    <property type="match status" value="1"/>
</dbReference>
<dbReference type="EMBL" id="BAABZQ010000001">
    <property type="protein sequence ID" value="GAA6501537.1"/>
    <property type="molecule type" value="Genomic_DNA"/>
</dbReference>
<sequence length="146" mass="16592">MKIRKMEISDYDSVYSLWMSCQGMGLNNIDDAEEGIERFLKRNPDTCFVAEENDRIAGIILAGNDGRRGYIYHTAVSPSARRKGIGSQLVRAALDALKNLGIIKAALVTFSRNEEGNHFWEKQGFTVRDDLLYRNKTLIEMTRIDT</sequence>
<dbReference type="InterPro" id="IPR000182">
    <property type="entry name" value="GNAT_dom"/>
</dbReference>
<comment type="caution">
    <text evidence="4">The sequence shown here is derived from an EMBL/GenBank/DDBJ whole genome shotgun (WGS) entry which is preliminary data.</text>
</comment>
<gene>
    <name evidence="4" type="ORF">K340107D12_43530</name>
</gene>
<dbReference type="Proteomes" id="UP001600941">
    <property type="component" value="Unassembled WGS sequence"/>
</dbReference>
<dbReference type="PROSITE" id="PS51186">
    <property type="entry name" value="GNAT"/>
    <property type="match status" value="1"/>
</dbReference>
<dbReference type="RefSeq" id="WP_227210585.1">
    <property type="nucleotide sequence ID" value="NZ_BAABZQ010000001.1"/>
</dbReference>
<dbReference type="Pfam" id="PF00583">
    <property type="entry name" value="Acetyltransf_1"/>
    <property type="match status" value="1"/>
</dbReference>
<evidence type="ECO:0000259" key="3">
    <source>
        <dbReference type="PROSITE" id="PS51186"/>
    </source>
</evidence>
<dbReference type="InterPro" id="IPR017255">
    <property type="entry name" value="AcTrfase_GNAT_prd"/>
</dbReference>
<dbReference type="CDD" id="cd04301">
    <property type="entry name" value="NAT_SF"/>
    <property type="match status" value="1"/>
</dbReference>
<dbReference type="InterPro" id="IPR016181">
    <property type="entry name" value="Acyl_CoA_acyltransferase"/>
</dbReference>
<dbReference type="PIRSF" id="PIRSF037663">
    <property type="entry name" value="Acetyltransf_GNAT_prd"/>
    <property type="match status" value="1"/>
</dbReference>
<keyword evidence="5" id="KW-1185">Reference proteome</keyword>
<proteinExistence type="predicted"/>
<name>A0ABQ0BYD1_9FIRM</name>
<organism evidence="4 5">
    <name type="scientific">Blautia parvula</name>
    <dbReference type="NCBI Taxonomy" id="2877527"/>
    <lineage>
        <taxon>Bacteria</taxon>
        <taxon>Bacillati</taxon>
        <taxon>Bacillota</taxon>
        <taxon>Clostridia</taxon>
        <taxon>Lachnospirales</taxon>
        <taxon>Lachnospiraceae</taxon>
        <taxon>Blautia</taxon>
    </lineage>
</organism>
<feature type="domain" description="N-acetyltransferase" evidence="3">
    <location>
        <begin position="1"/>
        <end position="144"/>
    </location>
</feature>
<keyword evidence="1" id="KW-0808">Transferase</keyword>
<evidence type="ECO:0000313" key="4">
    <source>
        <dbReference type="EMBL" id="GAA6501537.1"/>
    </source>
</evidence>
<evidence type="ECO:0000313" key="5">
    <source>
        <dbReference type="Proteomes" id="UP001600941"/>
    </source>
</evidence>
<dbReference type="PANTHER" id="PTHR43072">
    <property type="entry name" value="N-ACETYLTRANSFERASE"/>
    <property type="match status" value="1"/>
</dbReference>
<evidence type="ECO:0000256" key="1">
    <source>
        <dbReference type="ARBA" id="ARBA00022679"/>
    </source>
</evidence>
<reference evidence="4 5" key="1">
    <citation type="submission" date="2024-04" db="EMBL/GenBank/DDBJ databases">
        <title>Defined microbial consortia suppress multidrug-resistant proinflammatory Enterobacteriaceae via ecological control.</title>
        <authorList>
            <person name="Furuichi M."/>
            <person name="Kawaguchi T."/>
            <person name="Pust M."/>
            <person name="Yasuma K."/>
            <person name="Plichta D."/>
            <person name="Hasegawa N."/>
            <person name="Ohya T."/>
            <person name="Bhattarai S."/>
            <person name="Sasajima S."/>
            <person name="Aoto Y."/>
            <person name="Tuganbaev T."/>
            <person name="Yaginuma M."/>
            <person name="Ueda M."/>
            <person name="Okahashi N."/>
            <person name="Amafuji K."/>
            <person name="Kiridooshi Y."/>
            <person name="Sugita K."/>
            <person name="Strazar M."/>
            <person name="Skelly A."/>
            <person name="Suda W."/>
            <person name="Hattori M."/>
            <person name="Nakamoto N."/>
            <person name="Caballero S."/>
            <person name="Norman J."/>
            <person name="Olle B."/>
            <person name="Tanoue T."/>
            <person name="Arita M."/>
            <person name="Bucci V."/>
            <person name="Atarashi K."/>
            <person name="Xavier R."/>
            <person name="Honda K."/>
        </authorList>
    </citation>
    <scope>NUCLEOTIDE SEQUENCE [LARGE SCALE GENOMIC DNA]</scope>
    <source>
        <strain evidence="5">k34-0107-D12</strain>
    </source>
</reference>
<accession>A0ABQ0BYD1</accession>
<evidence type="ECO:0000256" key="2">
    <source>
        <dbReference type="ARBA" id="ARBA00023315"/>
    </source>
</evidence>
<keyword evidence="2" id="KW-0012">Acyltransferase</keyword>
<dbReference type="PANTHER" id="PTHR43072:SF51">
    <property type="entry name" value="ABC SUPERFAMILY TRANSPORT PROTEIN"/>
    <property type="match status" value="1"/>
</dbReference>
<dbReference type="Gene3D" id="3.40.630.30">
    <property type="match status" value="1"/>
</dbReference>
<protein>
    <submittedName>
        <fullName evidence="4">GNAT family N-acetyltransferase</fullName>
    </submittedName>
</protein>